<feature type="transmembrane region" description="Helical" evidence="1">
    <location>
        <begin position="190"/>
        <end position="211"/>
    </location>
</feature>
<dbReference type="OrthoDB" id="9180763at2"/>
<keyword evidence="1" id="KW-0472">Membrane</keyword>
<feature type="transmembrane region" description="Helical" evidence="1">
    <location>
        <begin position="61"/>
        <end position="80"/>
    </location>
</feature>
<dbReference type="AlphaFoldDB" id="A0A2P8VMT5"/>
<dbReference type="Proteomes" id="UP000240212">
    <property type="component" value="Unassembled WGS sequence"/>
</dbReference>
<evidence type="ECO:0000313" key="3">
    <source>
        <dbReference type="Proteomes" id="UP000240212"/>
    </source>
</evidence>
<accession>A0A2P8VMT5</accession>
<comment type="caution">
    <text evidence="2">The sequence shown here is derived from an EMBL/GenBank/DDBJ whole genome shotgun (WGS) entry which is preliminary data.</text>
</comment>
<name>A0A2P8VMT5_9ENTR</name>
<feature type="transmembrane region" description="Helical" evidence="1">
    <location>
        <begin position="223"/>
        <end position="241"/>
    </location>
</feature>
<keyword evidence="3" id="KW-1185">Reference proteome</keyword>
<organism evidence="2 3">
    <name type="scientific">Siccibacter turicensis</name>
    <dbReference type="NCBI Taxonomy" id="357233"/>
    <lineage>
        <taxon>Bacteria</taxon>
        <taxon>Pseudomonadati</taxon>
        <taxon>Pseudomonadota</taxon>
        <taxon>Gammaproteobacteria</taxon>
        <taxon>Enterobacterales</taxon>
        <taxon>Enterobacteriaceae</taxon>
        <taxon>Siccibacter</taxon>
    </lineage>
</organism>
<feature type="transmembrane region" description="Helical" evidence="1">
    <location>
        <begin position="114"/>
        <end position="134"/>
    </location>
</feature>
<keyword evidence="1" id="KW-0812">Transmembrane</keyword>
<dbReference type="EMBL" id="PYEP01000002">
    <property type="protein sequence ID" value="PSN08871.1"/>
    <property type="molecule type" value="Genomic_DNA"/>
</dbReference>
<sequence>MLKGTVIFLQVAVGIYLAGDIARQNPKFDAFLSLVENGYHNLNNRIRDAHIQEGMGLLRKLAGVCAVIFFGLLITVPRLSADHERYSSLLIFCLFGAIAVWSGLAWCMQHTKTLGGAGWMICLTIVSPFAMALLEKQTGVPVLAPFLEPLFYLCAKLGFPIDSLPGTWAMAFILCAFLIFALLVQYILTWIMAIPVMVLSVLAVVGVIHFAKMVNVIAPKKAFSGLMLVLFVLLGLVQYLWL</sequence>
<reference evidence="2 3" key="1">
    <citation type="submission" date="2018-03" db="EMBL/GenBank/DDBJ databases">
        <title>Draft genome sequence of the first documented clinical Siccibacter turicensis isolate in Austria.</title>
        <authorList>
            <person name="Lepuschitz S."/>
            <person name="Pekard-Amenitsch S."/>
            <person name="Haunold R."/>
            <person name="Schill S."/>
            <person name="Mach R."/>
            <person name="Allerberger F."/>
            <person name="Ruppitsch W."/>
            <person name="Forsythe S.J."/>
        </authorList>
    </citation>
    <scope>NUCLEOTIDE SEQUENCE [LARGE SCALE GENOMIC DNA]</scope>
    <source>
        <strain evidence="2 3">6100069499-17</strain>
    </source>
</reference>
<evidence type="ECO:0000256" key="1">
    <source>
        <dbReference type="SAM" id="Phobius"/>
    </source>
</evidence>
<evidence type="ECO:0000313" key="2">
    <source>
        <dbReference type="EMBL" id="PSN08871.1"/>
    </source>
</evidence>
<keyword evidence="1" id="KW-1133">Transmembrane helix</keyword>
<proteinExistence type="predicted"/>
<feature type="transmembrane region" description="Helical" evidence="1">
    <location>
        <begin position="86"/>
        <end position="107"/>
    </location>
</feature>
<feature type="transmembrane region" description="Helical" evidence="1">
    <location>
        <begin position="166"/>
        <end position="184"/>
    </location>
</feature>
<protein>
    <submittedName>
        <fullName evidence="2">Uncharacterized protein</fullName>
    </submittedName>
</protein>
<dbReference type="RefSeq" id="WP_106876564.1">
    <property type="nucleotide sequence ID" value="NZ_PYEP01000002.1"/>
</dbReference>
<gene>
    <name evidence="2" type="ORF">C7G83_05835</name>
</gene>